<evidence type="ECO:0000256" key="2">
    <source>
        <dbReference type="ARBA" id="ARBA00022840"/>
    </source>
</evidence>
<reference evidence="4" key="1">
    <citation type="submission" date="2020-01" db="EMBL/GenBank/DDBJ databases">
        <authorList>
            <person name="Meier V. D."/>
            <person name="Meier V D."/>
        </authorList>
    </citation>
    <scope>NUCLEOTIDE SEQUENCE</scope>
    <source>
        <strain evidence="4">HLG_WM_MAG_10</strain>
    </source>
</reference>
<dbReference type="InterPro" id="IPR010994">
    <property type="entry name" value="RuvA_2-like"/>
</dbReference>
<protein>
    <submittedName>
        <fullName evidence="4">RecD-like DNA helicase YrrC</fullName>
    </submittedName>
</protein>
<dbReference type="PANTHER" id="PTHR43788:SF6">
    <property type="entry name" value="DNA HELICASE B"/>
    <property type="match status" value="1"/>
</dbReference>
<dbReference type="InterPro" id="IPR041451">
    <property type="entry name" value="RecD2_SH13"/>
</dbReference>
<feature type="domain" description="Helix-hairpin-helix DNA-binding motif class 1" evidence="3">
    <location>
        <begin position="182"/>
        <end position="201"/>
    </location>
</feature>
<dbReference type="Pfam" id="PF13245">
    <property type="entry name" value="AAA_19"/>
    <property type="match status" value="1"/>
</dbReference>
<dbReference type="InterPro" id="IPR027417">
    <property type="entry name" value="P-loop_NTPase"/>
</dbReference>
<evidence type="ECO:0000256" key="1">
    <source>
        <dbReference type="ARBA" id="ARBA00022741"/>
    </source>
</evidence>
<dbReference type="PANTHER" id="PTHR43788">
    <property type="entry name" value="DNA2/NAM7 HELICASE FAMILY MEMBER"/>
    <property type="match status" value="1"/>
</dbReference>
<dbReference type="HAMAP" id="MF_01488">
    <property type="entry name" value="RecD2"/>
    <property type="match status" value="1"/>
</dbReference>
<dbReference type="Gene3D" id="2.30.30.940">
    <property type="match status" value="1"/>
</dbReference>
<dbReference type="CDD" id="cd17933">
    <property type="entry name" value="DEXSc_RecD-like"/>
    <property type="match status" value="1"/>
</dbReference>
<dbReference type="Pfam" id="PF14490">
    <property type="entry name" value="HHH_RecD2"/>
    <property type="match status" value="1"/>
</dbReference>
<dbReference type="InterPro" id="IPR055446">
    <property type="entry name" value="RecD2_N_OB"/>
</dbReference>
<gene>
    <name evidence="4" type="ORF">HELGO_WM30082</name>
</gene>
<dbReference type="InterPro" id="IPR029493">
    <property type="entry name" value="RecD2-like_HHH"/>
</dbReference>
<dbReference type="GO" id="GO:0005524">
    <property type="term" value="F:ATP binding"/>
    <property type="evidence" value="ECO:0007669"/>
    <property type="project" value="UniProtKB-KW"/>
</dbReference>
<dbReference type="SMART" id="SM00278">
    <property type="entry name" value="HhH1"/>
    <property type="match status" value="2"/>
</dbReference>
<dbReference type="EMBL" id="CACVAQ010000051">
    <property type="protein sequence ID" value="CAA6800215.1"/>
    <property type="molecule type" value="Genomic_DNA"/>
</dbReference>
<dbReference type="GO" id="GO:0006281">
    <property type="term" value="P:DNA repair"/>
    <property type="evidence" value="ECO:0007669"/>
    <property type="project" value="InterPro"/>
</dbReference>
<dbReference type="Gene3D" id="1.10.10.2220">
    <property type="match status" value="1"/>
</dbReference>
<keyword evidence="2" id="KW-0067">ATP-binding</keyword>
<name>A0A6S6SBZ5_9BACT</name>
<evidence type="ECO:0000313" key="4">
    <source>
        <dbReference type="EMBL" id="CAA6800215.1"/>
    </source>
</evidence>
<dbReference type="SUPFAM" id="SSF47781">
    <property type="entry name" value="RuvA domain 2-like"/>
    <property type="match status" value="1"/>
</dbReference>
<dbReference type="SUPFAM" id="SSF52540">
    <property type="entry name" value="P-loop containing nucleoside triphosphate hydrolases"/>
    <property type="match status" value="2"/>
</dbReference>
<proteinExistence type="inferred from homology"/>
<evidence type="ECO:0000259" key="3">
    <source>
        <dbReference type="SMART" id="SM00278"/>
    </source>
</evidence>
<dbReference type="Gene3D" id="3.40.50.300">
    <property type="entry name" value="P-loop containing nucleotide triphosphate hydrolases"/>
    <property type="match status" value="2"/>
</dbReference>
<dbReference type="Pfam" id="PF23139">
    <property type="entry name" value="OB_YrrC"/>
    <property type="match status" value="1"/>
</dbReference>
<accession>A0A6S6SBZ5</accession>
<sequence length="752" mass="84300">MEKIEGSLEHIVYRNEENGYTVGKLLKMGYAEITTIVGSMMGVQVGETLICQGHWKKDKKFGKQFVVEAFDVKIPSTTRGIELYLASGSVAGVGTAFAKRIVDHFGEKTLEIFDTAPKRLLEIEGIGKKKLERIESAWAKQKDIRQVMIFLQNYGVSPAYAQRIFKVHGQQSIEKVKDNPYRLATEVEGIGFKKSDAIAQKMGMDVNAPARIASGIEFTLEQVARMGHSCYPVDALVKEAAMLLGVALESVEAELSGLAAKERVVLKLLSHKTDRPRTFAWSKINYNYEKEIGEEVDRLQTFEDVFKETDLDLALEKSSKKHGITLAIQQEEAVLKSIEDKLHIITGGPGTGKSTITKVVLDICLETTDSIILAAPTGRAAKRLSEITKREAKTIHSLLTFDFVTRYFRKNKYDQLDCEVLIIDEASMIDAFLMSALLKAIPDNCKIILVGDVDQLPSVGAGNVLNDLIQSERVPVTRLTEIFRQAINSQIVVNAHKINQGIFPNITTEKDSDFFFISERQPERLIQHVLGLIDRRLPKAYGLHKLKDIQLLCPMNKGKIGSVEFNRILQLNLNPKKIDEETGVGHRKFVEGDKVIQTRNNYDKGVYNGDIGYLKKVIEVDKVVIVEFEGKEVEYEFAELLELDLAYAVSVHKYQGSESPCIILPIHESYNRLLFRNLLYTGITRGKQLVVLVGTKEAVSAAIRNNKAHKRYTGLVAMLQQKEKGLPIIQIVPMLGTEGYEDWVIKHFDDGA</sequence>
<dbReference type="GO" id="GO:0006310">
    <property type="term" value="P:DNA recombination"/>
    <property type="evidence" value="ECO:0007669"/>
    <property type="project" value="InterPro"/>
</dbReference>
<dbReference type="InterPro" id="IPR003583">
    <property type="entry name" value="Hlx-hairpin-Hlx_DNA-bd_motif"/>
</dbReference>
<dbReference type="InterPro" id="IPR027785">
    <property type="entry name" value="UvrD-like_helicase_C"/>
</dbReference>
<dbReference type="CDD" id="cd18809">
    <property type="entry name" value="SF1_C_RecD"/>
    <property type="match status" value="1"/>
</dbReference>
<dbReference type="GO" id="GO:0043139">
    <property type="term" value="F:5'-3' DNA helicase activity"/>
    <property type="evidence" value="ECO:0007669"/>
    <property type="project" value="InterPro"/>
</dbReference>
<dbReference type="InterPro" id="IPR006345">
    <property type="entry name" value="RecD2"/>
</dbReference>
<dbReference type="InterPro" id="IPR050534">
    <property type="entry name" value="Coronavir_polyprotein_1ab"/>
</dbReference>
<dbReference type="NCBIfam" id="TIGR01448">
    <property type="entry name" value="recD_rel"/>
    <property type="match status" value="1"/>
</dbReference>
<keyword evidence="4" id="KW-0378">Hydrolase</keyword>
<feature type="domain" description="Helix-hairpin-helix DNA-binding motif class 1" evidence="3">
    <location>
        <begin position="118"/>
        <end position="137"/>
    </location>
</feature>
<dbReference type="GO" id="GO:0003677">
    <property type="term" value="F:DNA binding"/>
    <property type="evidence" value="ECO:0007669"/>
    <property type="project" value="InterPro"/>
</dbReference>
<dbReference type="GO" id="GO:0009338">
    <property type="term" value="C:exodeoxyribonuclease V complex"/>
    <property type="evidence" value="ECO:0007669"/>
    <property type="project" value="TreeGrafter"/>
</dbReference>
<dbReference type="Pfam" id="PF13538">
    <property type="entry name" value="UvrD_C_2"/>
    <property type="match status" value="1"/>
</dbReference>
<organism evidence="4">
    <name type="scientific">uncultured Aureispira sp</name>
    <dbReference type="NCBI Taxonomy" id="1331704"/>
    <lineage>
        <taxon>Bacteria</taxon>
        <taxon>Pseudomonadati</taxon>
        <taxon>Bacteroidota</taxon>
        <taxon>Saprospiria</taxon>
        <taxon>Saprospirales</taxon>
        <taxon>Saprospiraceae</taxon>
        <taxon>Aureispira</taxon>
        <taxon>environmental samples</taxon>
    </lineage>
</organism>
<keyword evidence="4" id="KW-0347">Helicase</keyword>
<dbReference type="AlphaFoldDB" id="A0A6S6SBZ5"/>
<dbReference type="Gene3D" id="1.10.150.20">
    <property type="entry name" value="5' to 3' exonuclease, C-terminal subdomain"/>
    <property type="match status" value="1"/>
</dbReference>
<dbReference type="Pfam" id="PF14520">
    <property type="entry name" value="HHH_5"/>
    <property type="match status" value="1"/>
</dbReference>
<dbReference type="Pfam" id="PF18335">
    <property type="entry name" value="SH3_13"/>
    <property type="match status" value="1"/>
</dbReference>
<dbReference type="GO" id="GO:0017116">
    <property type="term" value="F:single-stranded DNA helicase activity"/>
    <property type="evidence" value="ECO:0007669"/>
    <property type="project" value="TreeGrafter"/>
</dbReference>
<keyword evidence="1" id="KW-0547">Nucleotide-binding</keyword>